<evidence type="ECO:0007829" key="6">
    <source>
        <dbReference type="PDB" id="8SF7"/>
    </source>
</evidence>
<dbReference type="EMDB" id="EMD-29685"/>
<dbReference type="RefSeq" id="XP_001027092.3">
    <property type="nucleotide sequence ID" value="XM_001027092.3"/>
</dbReference>
<dbReference type="eggNOG" id="ENOG502SNSY">
    <property type="taxonomic scope" value="Eukaryota"/>
</dbReference>
<dbReference type="InterPro" id="IPR010736">
    <property type="entry name" value="SHIPPO-rpt"/>
</dbReference>
<evidence type="ECO:0007829" key="5">
    <source>
        <dbReference type="PDB" id="8G3D"/>
    </source>
</evidence>
<dbReference type="EMBL" id="GG662257">
    <property type="protein sequence ID" value="EAS06850.3"/>
    <property type="molecule type" value="Genomic_DNA"/>
</dbReference>
<feature type="compositionally biased region" description="Basic and acidic residues" evidence="1">
    <location>
        <begin position="336"/>
        <end position="349"/>
    </location>
</feature>
<dbReference type="EMDB" id="EMD-29692"/>
<dbReference type="KEGG" id="tet:TTHERM_00724700"/>
<reference evidence="6" key="3">
    <citation type="journal article" date="2024" name="Elife">
        <title>Effect of alpha-tubulin acetylation on the doublet microtubule structure.</title>
        <authorList>
            <person name="Yang S.K."/>
            <person name="Kubo S."/>
            <person name="Black C.S."/>
            <person name="Peri K."/>
            <person name="Dai D."/>
            <person name="Legal T."/>
            <person name="Valente-Paterno M."/>
            <person name="Gaertig J."/>
            <person name="Bui K.H."/>
        </authorList>
    </citation>
    <scope>STRUCTURE BY ELECTRON MICROSCOPY (4.10 ANGSTROMS)</scope>
</reference>
<accession>Q24GM1</accession>
<keyword evidence="4 5" id="KW-0002">3D-structure</keyword>
<dbReference type="AlphaFoldDB" id="Q24GM1"/>
<dbReference type="PDB" id="8G3D">
    <property type="method" value="EM"/>
    <property type="resolution" value="3.70 A"/>
    <property type="chains" value="6G=1-364"/>
</dbReference>
<reference evidence="4 5" key="2">
    <citation type="journal article" date="2023" name="Nat. Commun.">
        <title>Native doublet microtubules from Tetrahymena thermophila reveal the importance of outer junction proteins.</title>
        <authorList>
            <person name="Kubo S."/>
            <person name="Black C.S."/>
            <person name="Joachimiak E."/>
            <person name="Yang S.K."/>
            <person name="Legal T."/>
            <person name="Peri K."/>
            <person name="Khalifa A.A.Z."/>
            <person name="Ghanaeian A."/>
            <person name="McCafferty C.L."/>
            <person name="Valente-Paterno M."/>
            <person name="De Bellis C."/>
            <person name="Huynh P.M."/>
            <person name="Fan Z."/>
            <person name="Marcotte E.M."/>
            <person name="Wloga D."/>
            <person name="Bui K.H."/>
        </authorList>
    </citation>
    <scope>STRUCTURE BY ELECTRON MICROSCOPY (3.70 ANGSTROMS)</scope>
</reference>
<dbReference type="EMDB" id="EMD-40436"/>
<dbReference type="OrthoDB" id="406368at2759"/>
<dbReference type="GeneID" id="7844878"/>
<dbReference type="PDB" id="8SF7">
    <property type="method" value="EM"/>
    <property type="resolution" value="4.10 A"/>
    <property type="chains" value="6G=1-364"/>
</dbReference>
<sequence length="364" mass="42064">MQCLLLVFQFNQNYTVKKIAEKEILSNFYLQSRLIDQQNSSYLNMSQSLPSVQKSASMTLMPIMEMYNISTRQHAAWGLDGYEVPKKYFDHLKVVQDRHFEEISKSGKATKNNKIITKRGSYLEDEIKFRGQNPGPQKYDVTYKWVSDAEIEKGKKLPKNTKKNTFIEQIFLEQQRRGIPGPGKYNILKTDEQVKAEAEKMNKKLKYGERSNYLQEYEYLSSTLPGPGNYNPRPILPKIHKDNMSPDKWIAFHKAKLSKTAKSSLPDVGTYKMNYPLDYATFGKMLVKTQEEGGNKKSSVRYMGTEERFKDPKKTKSKTSQIVPGPGQYPLVAKWQGKEQKKDSKDKNWMDSITTGISKSIYYS</sequence>
<feature type="compositionally biased region" description="Basic and acidic residues" evidence="1">
    <location>
        <begin position="305"/>
        <end position="314"/>
    </location>
</feature>
<organism evidence="2 3">
    <name type="scientific">Tetrahymena thermophila (strain SB210)</name>
    <dbReference type="NCBI Taxonomy" id="312017"/>
    <lineage>
        <taxon>Eukaryota</taxon>
        <taxon>Sar</taxon>
        <taxon>Alveolata</taxon>
        <taxon>Ciliophora</taxon>
        <taxon>Intramacronucleata</taxon>
        <taxon>Oligohymenophorea</taxon>
        <taxon>Hymenostomatida</taxon>
        <taxon>Tetrahymenina</taxon>
        <taxon>Tetrahymenidae</taxon>
        <taxon>Tetrahymena</taxon>
    </lineage>
</organism>
<keyword evidence="3" id="KW-1185">Reference proteome</keyword>
<dbReference type="PDB" id="8G2Z">
    <property type="method" value="EM"/>
    <property type="resolution" value="4.10 A"/>
    <property type="chains" value="6G=1-364"/>
</dbReference>
<evidence type="ECO:0007829" key="4">
    <source>
        <dbReference type="PDB" id="8G2Z"/>
    </source>
</evidence>
<dbReference type="Pfam" id="PF07004">
    <property type="entry name" value="SHIPPO-rpt"/>
    <property type="match status" value="3"/>
</dbReference>
<dbReference type="Proteomes" id="UP000009168">
    <property type="component" value="Unassembled WGS sequence"/>
</dbReference>
<dbReference type="HOGENOM" id="CLU_907504_0_0_1"/>
<proteinExistence type="evidence at protein level"/>
<dbReference type="InParanoid" id="Q24GM1"/>
<name>Q24GM1_TETTS</name>
<evidence type="ECO:0000256" key="1">
    <source>
        <dbReference type="SAM" id="MobiDB-lite"/>
    </source>
</evidence>
<evidence type="ECO:0000313" key="3">
    <source>
        <dbReference type="Proteomes" id="UP000009168"/>
    </source>
</evidence>
<feature type="region of interest" description="Disordered" evidence="1">
    <location>
        <begin position="305"/>
        <end position="350"/>
    </location>
</feature>
<reference evidence="3" key="1">
    <citation type="journal article" date="2006" name="PLoS Biol.">
        <title>Macronuclear genome sequence of the ciliate Tetrahymena thermophila, a model eukaryote.</title>
        <authorList>
            <person name="Eisen J.A."/>
            <person name="Coyne R.S."/>
            <person name="Wu M."/>
            <person name="Wu D."/>
            <person name="Thiagarajan M."/>
            <person name="Wortman J.R."/>
            <person name="Badger J.H."/>
            <person name="Ren Q."/>
            <person name="Amedeo P."/>
            <person name="Jones K.M."/>
            <person name="Tallon L.J."/>
            <person name="Delcher A.L."/>
            <person name="Salzberg S.L."/>
            <person name="Silva J.C."/>
            <person name="Haas B.J."/>
            <person name="Majoros W.H."/>
            <person name="Farzad M."/>
            <person name="Carlton J.M."/>
            <person name="Smith R.K. Jr."/>
            <person name="Garg J."/>
            <person name="Pearlman R.E."/>
            <person name="Karrer K.M."/>
            <person name="Sun L."/>
            <person name="Manning G."/>
            <person name="Elde N.C."/>
            <person name="Turkewitz A.P."/>
            <person name="Asai D.J."/>
            <person name="Wilkes D.E."/>
            <person name="Wang Y."/>
            <person name="Cai H."/>
            <person name="Collins K."/>
            <person name="Stewart B.A."/>
            <person name="Lee S.R."/>
            <person name="Wilamowska K."/>
            <person name="Weinberg Z."/>
            <person name="Ruzzo W.L."/>
            <person name="Wloga D."/>
            <person name="Gaertig J."/>
            <person name="Frankel J."/>
            <person name="Tsao C.-C."/>
            <person name="Gorovsky M.A."/>
            <person name="Keeling P.J."/>
            <person name="Waller R.F."/>
            <person name="Patron N.J."/>
            <person name="Cherry J.M."/>
            <person name="Stover N.A."/>
            <person name="Krieger C.J."/>
            <person name="del Toro C."/>
            <person name="Ryder H.F."/>
            <person name="Williamson S.C."/>
            <person name="Barbeau R.A."/>
            <person name="Hamilton E.P."/>
            <person name="Orias E."/>
        </authorList>
    </citation>
    <scope>NUCLEOTIDE SEQUENCE [LARGE SCALE GENOMIC DNA]</scope>
    <source>
        <strain evidence="3">SB210</strain>
    </source>
</reference>
<gene>
    <name evidence="2" type="ORF">TTHERM_00724700</name>
</gene>
<evidence type="ECO:0000313" key="2">
    <source>
        <dbReference type="EMBL" id="EAS06850.3"/>
    </source>
</evidence>
<protein>
    <submittedName>
        <fullName evidence="2">Sperm-tail PG-rich repeat protein</fullName>
    </submittedName>
</protein>